<keyword evidence="2" id="KW-1185">Reference proteome</keyword>
<organism evidence="1 2">
    <name type="scientific">Colletotrichum truncatum</name>
    <name type="common">Anthracnose fungus</name>
    <name type="synonym">Colletotrichum capsici</name>
    <dbReference type="NCBI Taxonomy" id="5467"/>
    <lineage>
        <taxon>Eukaryota</taxon>
        <taxon>Fungi</taxon>
        <taxon>Dikarya</taxon>
        <taxon>Ascomycota</taxon>
        <taxon>Pezizomycotina</taxon>
        <taxon>Sordariomycetes</taxon>
        <taxon>Hypocreomycetidae</taxon>
        <taxon>Glomerellales</taxon>
        <taxon>Glomerellaceae</taxon>
        <taxon>Colletotrichum</taxon>
        <taxon>Colletotrichum truncatum species complex</taxon>
    </lineage>
</organism>
<gene>
    <name evidence="1" type="ORF">CTRU02_208103</name>
</gene>
<reference evidence="1 2" key="1">
    <citation type="journal article" date="2020" name="Phytopathology">
        <title>Genome Sequence Resources of Colletotrichum truncatum, C. plurivorum, C. musicola, and C. sojae: Four Species Pathogenic to Soybean (Glycine max).</title>
        <authorList>
            <person name="Rogerio F."/>
            <person name="Boufleur T.R."/>
            <person name="Ciampi-Guillardi M."/>
            <person name="Sukno S.A."/>
            <person name="Thon M.R."/>
            <person name="Massola Junior N.S."/>
            <person name="Baroncelli R."/>
        </authorList>
    </citation>
    <scope>NUCLEOTIDE SEQUENCE [LARGE SCALE GENOMIC DNA]</scope>
    <source>
        <strain evidence="1 2">CMES1059</strain>
    </source>
</reference>
<sequence length="1084" mass="119078">MSYLILAACAAVAVGALFLVKQLVWHPLAAYPGPLLGRCTNLYAAYHAWRGTLHYDMYRCHQKYGPVVRYSPSRLLINSNNAAREISAHGANVIKSKAYQALVHSAPNTLTIRNRDDHARRRRILSLAFSDAQLRAYESILLRHIENLCLNLSENSKSQATESGAKALDMSHQCDYFTFDVMSEVIFGMKYNALRETKYRYVMQALEESNVRISALVQASSLALGRIDKYLFSNSIKSRNRFLGFLGSLLKNRSKASFTDNGNVFSYLETAKDPNGESTLSKSEIRAESATLVVAGSDTSSTTLAATLFYLSGNSEAYSKLCHEIRSTFQSEDEIRIGAKLSACNYLKACIDETLRMSPPVGGALWREIRPGGMKIGSLFLPEGIDVGTGIYSLHHHADYFDSPFEYKPERWVVGEGSSTKESVELARSAFYPFSSGPRSCVGKGFAYHEITLTLAHILYKFDFSRSPKDQLSTGGSTGNVNEFQMWDHVTSAKTPGDRCWPSDKEWGRFNSSIYGRLIQTTPPAAPCYAGPLRDAAACEAATKGWISSTFYASQPIGYDYPLNGSCPLAQFAANAPSTSCTIGNSPVFAVNVTDEEHISKAVEFAKEHNIRLVIKSTGHDFLQRSTGYGSLSIWLQNYRRGFNFHDDYQVVNDCPKSDWKGSALTITGAYAWSDIYPAAFEKNLIVVGGNNRGPCSTGGWTQGGGHSPVTRYYGLGADQVLSARVVLASGEIVTASPCVNSDLFYAIRGGGGGTYGVVTQMTVKTYPTKNIDVIDVFVGTSSMNTTISTQFLDTMTEVYSSFPYLSEVGFAGYGSWAMNSPVPIGGNFSTIYTQSFTTLGNDAAETTRLFKPLAERIMPLANAGFTVSITQKAFTNYGSYYANKSGTDAAVGTITALASRLLGKSALEGNRSQLRLAMETMAGANGKAVFHTIVHHGLQTAVETRDKSTAVQPGWYDAVILDIFERPVLDGSLTVSANTELFDDIRRNVLPVYRKLSPNTGTYMNEADWGEEDFQEDFYSSNWKRLIEIKTKYDPSGIFYCQTCVGSDEWAQQENGALCRRCPSRETRCNGRNDGAEGMCACW</sequence>
<accession>A0ACC3YVJ2</accession>
<evidence type="ECO:0000313" key="1">
    <source>
        <dbReference type="EMBL" id="KAL0935889.1"/>
    </source>
</evidence>
<evidence type="ECO:0000313" key="2">
    <source>
        <dbReference type="Proteomes" id="UP000805649"/>
    </source>
</evidence>
<dbReference type="Proteomes" id="UP000805649">
    <property type="component" value="Unassembled WGS sequence"/>
</dbReference>
<name>A0ACC3YVJ2_COLTU</name>
<proteinExistence type="predicted"/>
<dbReference type="EMBL" id="VUJX02000005">
    <property type="protein sequence ID" value="KAL0935889.1"/>
    <property type="molecule type" value="Genomic_DNA"/>
</dbReference>
<protein>
    <submittedName>
        <fullName evidence="1">Isoamyl alcohol oxidase</fullName>
    </submittedName>
</protein>
<comment type="caution">
    <text evidence="1">The sequence shown here is derived from an EMBL/GenBank/DDBJ whole genome shotgun (WGS) entry which is preliminary data.</text>
</comment>